<protein>
    <submittedName>
        <fullName evidence="1">Transglutaminase-like protein</fullName>
    </submittedName>
</protein>
<name>F3GQL5_PSESJ</name>
<sequence>EQALAADEAFLQDSPYSALRYRNVPWVNALRLSWDNLNYGWQRWVLGY</sequence>
<organism evidence="1 2">
    <name type="scientific">Pseudomonas syringae pv. pisi str. 1704B</name>
    <dbReference type="NCBI Taxonomy" id="629263"/>
    <lineage>
        <taxon>Bacteria</taxon>
        <taxon>Pseudomonadati</taxon>
        <taxon>Pseudomonadota</taxon>
        <taxon>Gammaproteobacteria</taxon>
        <taxon>Pseudomonadales</taxon>
        <taxon>Pseudomonadaceae</taxon>
        <taxon>Pseudomonas</taxon>
        <taxon>Pseudomonas syringae</taxon>
    </lineage>
</organism>
<dbReference type="HOGENOM" id="CLU_3161977_0_0_6"/>
<evidence type="ECO:0000313" key="2">
    <source>
        <dbReference type="Proteomes" id="UP000004986"/>
    </source>
</evidence>
<evidence type="ECO:0000313" key="1">
    <source>
        <dbReference type="EMBL" id="EGH49368.1"/>
    </source>
</evidence>
<dbReference type="SUPFAM" id="SSF54001">
    <property type="entry name" value="Cysteine proteinases"/>
    <property type="match status" value="1"/>
</dbReference>
<comment type="caution">
    <text evidence="1">The sequence shown here is derived from an EMBL/GenBank/DDBJ whole genome shotgun (WGS) entry which is preliminary data.</text>
</comment>
<gene>
    <name evidence="1" type="ORF">PSYPI_46170</name>
</gene>
<keyword evidence="2" id="KW-1185">Reference proteome</keyword>
<dbReference type="EMBL" id="AEAI01004181">
    <property type="protein sequence ID" value="EGH49368.1"/>
    <property type="molecule type" value="Genomic_DNA"/>
</dbReference>
<dbReference type="AlphaFoldDB" id="F3GQL5"/>
<feature type="non-terminal residue" evidence="1">
    <location>
        <position position="48"/>
    </location>
</feature>
<dbReference type="InterPro" id="IPR038765">
    <property type="entry name" value="Papain-like_cys_pep_sf"/>
</dbReference>
<accession>F3GQL5</accession>
<dbReference type="Proteomes" id="UP000004986">
    <property type="component" value="Unassembled WGS sequence"/>
</dbReference>
<feature type="non-terminal residue" evidence="1">
    <location>
        <position position="1"/>
    </location>
</feature>
<proteinExistence type="predicted"/>
<reference evidence="1 2" key="1">
    <citation type="journal article" date="2011" name="PLoS Pathog.">
        <title>Dynamic evolution of pathogenicity revealed by sequencing and comparative genomics of 19 Pseudomonas syringae isolates.</title>
        <authorList>
            <person name="Baltrus D.A."/>
            <person name="Nishimura M.T."/>
            <person name="Romanchuk A."/>
            <person name="Chang J.H."/>
            <person name="Mukhtar M.S."/>
            <person name="Cherkis K."/>
            <person name="Roach J."/>
            <person name="Grant S.R."/>
            <person name="Jones C.D."/>
            <person name="Dangl J.L."/>
        </authorList>
    </citation>
    <scope>NUCLEOTIDE SEQUENCE [LARGE SCALE GENOMIC DNA]</scope>
    <source>
        <strain evidence="1 2">1704B</strain>
    </source>
</reference>